<dbReference type="EMBL" id="FNAG01000002">
    <property type="protein sequence ID" value="SDD40902.1"/>
    <property type="molecule type" value="Genomic_DNA"/>
</dbReference>
<name>A0A1G6UHR3_9GAMM</name>
<keyword evidence="2" id="KW-1185">Reference proteome</keyword>
<accession>A0A1G6UHR3</accession>
<dbReference type="STRING" id="265719.SAMN04488509_102346"/>
<dbReference type="RefSeq" id="WP_091240262.1">
    <property type="nucleotide sequence ID" value="NZ_FNAG01000002.1"/>
</dbReference>
<protein>
    <recommendedName>
        <fullName evidence="3">DUF1579 domain-containing protein</fullName>
    </recommendedName>
</protein>
<dbReference type="Proteomes" id="UP000199603">
    <property type="component" value="Unassembled WGS sequence"/>
</dbReference>
<evidence type="ECO:0000313" key="1">
    <source>
        <dbReference type="EMBL" id="SDD40902.1"/>
    </source>
</evidence>
<gene>
    <name evidence="1" type="ORF">SAMN04488509_102346</name>
</gene>
<dbReference type="OrthoDB" id="9814791at2"/>
<dbReference type="AlphaFoldDB" id="A0A1G6UHR3"/>
<proteinExistence type="predicted"/>
<evidence type="ECO:0000313" key="2">
    <source>
        <dbReference type="Proteomes" id="UP000199603"/>
    </source>
</evidence>
<reference evidence="1 2" key="1">
    <citation type="submission" date="2016-10" db="EMBL/GenBank/DDBJ databases">
        <authorList>
            <person name="de Groot N.N."/>
        </authorList>
    </citation>
    <scope>NUCLEOTIDE SEQUENCE [LARGE SCALE GENOMIC DNA]</scope>
    <source>
        <strain evidence="1 2">DSM 16957</strain>
    </source>
</reference>
<organism evidence="1 2">
    <name type="scientific">Aquimonas voraii</name>
    <dbReference type="NCBI Taxonomy" id="265719"/>
    <lineage>
        <taxon>Bacteria</taxon>
        <taxon>Pseudomonadati</taxon>
        <taxon>Pseudomonadota</taxon>
        <taxon>Gammaproteobacteria</taxon>
        <taxon>Lysobacterales</taxon>
        <taxon>Lysobacteraceae</taxon>
        <taxon>Aquimonas</taxon>
    </lineage>
</organism>
<sequence>MTLHSAPAAPVGTPSDFDFLIGRWRVEHHRLQTRLAGASDWQVFAGHCEARPLLGGFGNVDDNHLELPAGPYRAVSLRSFDPHTRQWSIWWLDGRQPSQLDVPVRGGFAGDEGLFFAEDRLDGRAIRVRFRWLPRDPGGPLWEQAFSADGGQSWETNWRMRFLRLDGSDPIDGG</sequence>
<evidence type="ECO:0008006" key="3">
    <source>
        <dbReference type="Google" id="ProtNLM"/>
    </source>
</evidence>